<organism evidence="2 3">
    <name type="scientific">Eggerthella lenta</name>
    <name type="common">Eubacterium lentum</name>
    <dbReference type="NCBI Taxonomy" id="84112"/>
    <lineage>
        <taxon>Bacteria</taxon>
        <taxon>Bacillati</taxon>
        <taxon>Actinomycetota</taxon>
        <taxon>Coriobacteriia</taxon>
        <taxon>Eggerthellales</taxon>
        <taxon>Eggerthellaceae</taxon>
        <taxon>Eggerthella</taxon>
    </lineage>
</organism>
<gene>
    <name evidence="2" type="ORF">C1872_02450</name>
</gene>
<dbReference type="Proteomes" id="UP000253752">
    <property type="component" value="Unassembled WGS sequence"/>
</dbReference>
<dbReference type="AlphaFoldDB" id="A0A369MZ20"/>
<evidence type="ECO:0000256" key="1">
    <source>
        <dbReference type="SAM" id="MobiDB-lite"/>
    </source>
</evidence>
<accession>A0A369MZ20</accession>
<protein>
    <submittedName>
        <fullName evidence="2">DNA gyrase</fullName>
    </submittedName>
</protein>
<sequence>MAEDTAGKERKNVYITLHKSFVHENIKYTDRSTGEQKSFNVARLPSDTVIDGRDVGGCEFSPLYVNPSRFRGENWRDIPLLADREVQLRRDVRDIEGNPIVGEGGRREKEVIRVMPEQIREALAEARRRYAEEHAKDDRGLAERADAARDASGSMEKGAPRPLGRESR</sequence>
<evidence type="ECO:0000313" key="2">
    <source>
        <dbReference type="EMBL" id="RDB81555.1"/>
    </source>
</evidence>
<dbReference type="RefSeq" id="WP_009305459.1">
    <property type="nucleotide sequence ID" value="NZ_JADNMJ010000005.1"/>
</dbReference>
<reference evidence="2 3" key="1">
    <citation type="journal article" date="2018" name="Elife">
        <title>Discovery and characterization of a prevalent human gut bacterial enzyme sufficient for the inactivation of a family of plant toxins.</title>
        <authorList>
            <person name="Koppel N."/>
            <person name="Bisanz J.E."/>
            <person name="Pandelia M.E."/>
            <person name="Turnbaugh P.J."/>
            <person name="Balskus E.P."/>
        </authorList>
    </citation>
    <scope>NUCLEOTIDE SEQUENCE [LARGE SCALE GENOMIC DNA]</scope>
    <source>
        <strain evidence="2 3">MR1 #12</strain>
    </source>
</reference>
<feature type="compositionally biased region" description="Basic and acidic residues" evidence="1">
    <location>
        <begin position="129"/>
        <end position="149"/>
    </location>
</feature>
<evidence type="ECO:0000313" key="3">
    <source>
        <dbReference type="Proteomes" id="UP000253752"/>
    </source>
</evidence>
<comment type="caution">
    <text evidence="2">The sequence shown here is derived from an EMBL/GenBank/DDBJ whole genome shotgun (WGS) entry which is preliminary data.</text>
</comment>
<name>A0A369MZ20_EGGLN</name>
<dbReference type="EMBL" id="PPTX01000002">
    <property type="protein sequence ID" value="RDB81555.1"/>
    <property type="molecule type" value="Genomic_DNA"/>
</dbReference>
<feature type="region of interest" description="Disordered" evidence="1">
    <location>
        <begin position="129"/>
        <end position="168"/>
    </location>
</feature>
<proteinExistence type="predicted"/>